<dbReference type="RefSeq" id="WP_239795637.1">
    <property type="nucleotide sequence ID" value="NZ_OU912926.1"/>
</dbReference>
<accession>A0ABN8AIX0</accession>
<evidence type="ECO:0008006" key="3">
    <source>
        <dbReference type="Google" id="ProtNLM"/>
    </source>
</evidence>
<dbReference type="Proteomes" id="UP000839052">
    <property type="component" value="Chromosome"/>
</dbReference>
<evidence type="ECO:0000313" key="2">
    <source>
        <dbReference type="Proteomes" id="UP000839052"/>
    </source>
</evidence>
<protein>
    <recommendedName>
        <fullName evidence="3">Helix-turn-helix domain-containing protein</fullName>
    </recommendedName>
</protein>
<gene>
    <name evidence="1" type="ORF">NTG6680_0291</name>
</gene>
<organism evidence="1 2">
    <name type="scientific">Candidatus Nitrotoga arctica</name>
    <dbReference type="NCBI Taxonomy" id="453162"/>
    <lineage>
        <taxon>Bacteria</taxon>
        <taxon>Pseudomonadati</taxon>
        <taxon>Pseudomonadota</taxon>
        <taxon>Betaproteobacteria</taxon>
        <taxon>Nitrosomonadales</taxon>
        <taxon>Gallionellaceae</taxon>
        <taxon>Candidatus Nitrotoga</taxon>
    </lineage>
</organism>
<dbReference type="EMBL" id="OU912926">
    <property type="protein sequence ID" value="CAG9931544.1"/>
    <property type="molecule type" value="Genomic_DNA"/>
</dbReference>
<name>A0ABN8AIX0_9PROT</name>
<evidence type="ECO:0000313" key="1">
    <source>
        <dbReference type="EMBL" id="CAG9931544.1"/>
    </source>
</evidence>
<reference evidence="1 2" key="1">
    <citation type="submission" date="2021-10" db="EMBL/GenBank/DDBJ databases">
        <authorList>
            <person name="Koch H."/>
        </authorList>
    </citation>
    <scope>NUCLEOTIDE SEQUENCE [LARGE SCALE GENOMIC DNA]</scope>
    <source>
        <strain evidence="1">6680</strain>
    </source>
</reference>
<proteinExistence type="predicted"/>
<keyword evidence="2" id="KW-1185">Reference proteome</keyword>
<sequence>MAKSRYKNAKDKRDGESHIGVPHCVLNGAAYLGLNAYARMLLWDLAAQYRGDNNGDMCAAWKLMQPRGWKSEETLGKAKRHLLEVGLIVETRKGARPNKCSLFALTWYALDVCKGKLDISPQSFPRGAYKLKDRQPMMVLCVKEITSLTTAGVVEHS</sequence>